<evidence type="ECO:0000313" key="1">
    <source>
        <dbReference type="EMBL" id="MFH4979090.1"/>
    </source>
</evidence>
<dbReference type="AlphaFoldDB" id="A0ABD6EHM8"/>
<evidence type="ECO:0000313" key="2">
    <source>
        <dbReference type="Proteomes" id="UP001608902"/>
    </source>
</evidence>
<accession>A0ABD6EHM8</accession>
<organism evidence="1 2">
    <name type="scientific">Gnathostoma spinigerum</name>
    <dbReference type="NCBI Taxonomy" id="75299"/>
    <lineage>
        <taxon>Eukaryota</taxon>
        <taxon>Metazoa</taxon>
        <taxon>Ecdysozoa</taxon>
        <taxon>Nematoda</taxon>
        <taxon>Chromadorea</taxon>
        <taxon>Rhabditida</taxon>
        <taxon>Spirurina</taxon>
        <taxon>Gnathostomatomorpha</taxon>
        <taxon>Gnathostomatoidea</taxon>
        <taxon>Gnathostomatidae</taxon>
        <taxon>Gnathostoma</taxon>
    </lineage>
</organism>
<proteinExistence type="predicted"/>
<sequence>MIRVVLRWVILLDFEDPSISKMNTSLSSFPLGLGCEQAYNIPRVKYVMILGLFSKKDGKRRIRKTLPQPSPWHSLCSLGVFDSSVFSSSLASKADPEIISLGNLRAPSKPSQ</sequence>
<gene>
    <name evidence="1" type="ORF">AB6A40_005799</name>
</gene>
<protein>
    <submittedName>
        <fullName evidence="1">Uncharacterized protein</fullName>
    </submittedName>
</protein>
<name>A0ABD6EHM8_9BILA</name>
<comment type="caution">
    <text evidence="1">The sequence shown here is derived from an EMBL/GenBank/DDBJ whole genome shotgun (WGS) entry which is preliminary data.</text>
</comment>
<dbReference type="EMBL" id="JBGFUD010003840">
    <property type="protein sequence ID" value="MFH4979090.1"/>
    <property type="molecule type" value="Genomic_DNA"/>
</dbReference>
<keyword evidence="2" id="KW-1185">Reference proteome</keyword>
<dbReference type="PROSITE" id="PS51257">
    <property type="entry name" value="PROKAR_LIPOPROTEIN"/>
    <property type="match status" value="1"/>
</dbReference>
<reference evidence="1 2" key="1">
    <citation type="submission" date="2024-08" db="EMBL/GenBank/DDBJ databases">
        <title>Gnathostoma spinigerum genome.</title>
        <authorList>
            <person name="Gonzalez-Bertolin B."/>
            <person name="Monzon S."/>
            <person name="Zaballos A."/>
            <person name="Jimenez P."/>
            <person name="Dekumyoy P."/>
            <person name="Varona S."/>
            <person name="Cuesta I."/>
            <person name="Sumanam S."/>
            <person name="Adisakwattana P."/>
            <person name="Gasser R.B."/>
            <person name="Hernandez-Gonzalez A."/>
            <person name="Young N.D."/>
            <person name="Perteguer M.J."/>
        </authorList>
    </citation>
    <scope>NUCLEOTIDE SEQUENCE [LARGE SCALE GENOMIC DNA]</scope>
    <source>
        <strain evidence="1">AL3</strain>
        <tissue evidence="1">Liver</tissue>
    </source>
</reference>
<dbReference type="Proteomes" id="UP001608902">
    <property type="component" value="Unassembled WGS sequence"/>
</dbReference>